<protein>
    <submittedName>
        <fullName evidence="3">MBL fold metallo-hydrolase</fullName>
    </submittedName>
</protein>
<dbReference type="PANTHER" id="PTHR43084:SF1">
    <property type="entry name" value="PERSULFIDE DIOXYGENASE ETHE1, MITOCHONDRIAL"/>
    <property type="match status" value="1"/>
</dbReference>
<dbReference type="SMART" id="SM00450">
    <property type="entry name" value="RHOD"/>
    <property type="match status" value="2"/>
</dbReference>
<dbReference type="InterPro" id="IPR044528">
    <property type="entry name" value="POD-like_MBL-fold"/>
</dbReference>
<dbReference type="CDD" id="cd00158">
    <property type="entry name" value="RHOD"/>
    <property type="match status" value="1"/>
</dbReference>
<dbReference type="Pfam" id="PF00581">
    <property type="entry name" value="Rhodanese"/>
    <property type="match status" value="2"/>
</dbReference>
<sequence>MFFKSFFDEELAQMSYMTGCQRTGEAMVIDPARDINPYLETAEKEGFTITKVTETHIHADFLSGARELAQHTGAVLYLSNEGDNDWKYEYLNELNHVLLNGGDQFYVGNIKFDILHTPGHTPESISFVLTDEGGGSKVPMGIFTGDFVFVGDVGRPDLLEKAAGSEGTSRQGARQMFQSLEAFKDLPDYLQVWPGHGAGSACGKSLGAVPASTVGYEKANNWALQHTDIDEFTDELIDGQPEPPKYFGMMKKLNKEGPSLNKGRDVQKLTVDQLEDYRGNDAVIIDTRDKWTFAAGHLPGTINIPYNRSFSNWAGWLVDYDQSIVLIGEESRLGEMKKSLEAIGLDEVTAYVAQSDLSQIGGLETYTSITPEELENHYKQDDRYVVIDVRNPGEWEAGHMDHAHHFMLGHLKESLDEIPNDRTPIVHCQSGVRSAIAVSLLQANGFKDTINLKGGYAAWEQQWDKS</sequence>
<name>A0ABS3DY69_9BACI</name>
<dbReference type="RefSeq" id="WP_206934492.1">
    <property type="nucleotide sequence ID" value="NZ_JAEKJY010000004.1"/>
</dbReference>
<dbReference type="Proteomes" id="UP000663970">
    <property type="component" value="Unassembled WGS sequence"/>
</dbReference>
<dbReference type="InterPro" id="IPR036873">
    <property type="entry name" value="Rhodanese-like_dom_sf"/>
</dbReference>
<dbReference type="Gene3D" id="3.60.15.10">
    <property type="entry name" value="Ribonuclease Z/Hydroxyacylglutathione hydrolase-like"/>
    <property type="match status" value="1"/>
</dbReference>
<feature type="domain" description="Rhodanese" evidence="2">
    <location>
        <begin position="380"/>
        <end position="464"/>
    </location>
</feature>
<evidence type="ECO:0000313" key="3">
    <source>
        <dbReference type="EMBL" id="MBN8236183.1"/>
    </source>
</evidence>
<accession>A0ABS3DY69</accession>
<dbReference type="SUPFAM" id="SSF52821">
    <property type="entry name" value="Rhodanese/Cell cycle control phosphatase"/>
    <property type="match status" value="2"/>
</dbReference>
<keyword evidence="1" id="KW-0479">Metal-binding</keyword>
<dbReference type="Gene3D" id="3.40.250.10">
    <property type="entry name" value="Rhodanese-like domain"/>
    <property type="match status" value="2"/>
</dbReference>
<dbReference type="EMBL" id="JAEKJY010000004">
    <property type="protein sequence ID" value="MBN8236183.1"/>
    <property type="molecule type" value="Genomic_DNA"/>
</dbReference>
<dbReference type="InterPro" id="IPR036866">
    <property type="entry name" value="RibonucZ/Hydroxyglut_hydro"/>
</dbReference>
<dbReference type="PANTHER" id="PTHR43084">
    <property type="entry name" value="PERSULFIDE DIOXYGENASE ETHE1"/>
    <property type="match status" value="1"/>
</dbReference>
<dbReference type="InterPro" id="IPR051682">
    <property type="entry name" value="Mito_Persulfide_Diox"/>
</dbReference>
<keyword evidence="4" id="KW-1185">Reference proteome</keyword>
<feature type="domain" description="Rhodanese" evidence="2">
    <location>
        <begin position="278"/>
        <end position="307"/>
    </location>
</feature>
<organism evidence="3 4">
    <name type="scientific">Halobacillus kuroshimensis</name>
    <dbReference type="NCBI Taxonomy" id="302481"/>
    <lineage>
        <taxon>Bacteria</taxon>
        <taxon>Bacillati</taxon>
        <taxon>Bacillota</taxon>
        <taxon>Bacilli</taxon>
        <taxon>Bacillales</taxon>
        <taxon>Bacillaceae</taxon>
        <taxon>Halobacillus</taxon>
    </lineage>
</organism>
<dbReference type="Pfam" id="PF00753">
    <property type="entry name" value="Lactamase_B"/>
    <property type="match status" value="1"/>
</dbReference>
<dbReference type="InterPro" id="IPR001279">
    <property type="entry name" value="Metallo-B-lactamas"/>
</dbReference>
<gene>
    <name evidence="3" type="ORF">JF544_13035</name>
</gene>
<comment type="caution">
    <text evidence="3">The sequence shown here is derived from an EMBL/GenBank/DDBJ whole genome shotgun (WGS) entry which is preliminary data.</text>
</comment>
<evidence type="ECO:0000313" key="4">
    <source>
        <dbReference type="Proteomes" id="UP000663970"/>
    </source>
</evidence>
<dbReference type="SUPFAM" id="SSF56281">
    <property type="entry name" value="Metallo-hydrolase/oxidoreductase"/>
    <property type="match status" value="1"/>
</dbReference>
<dbReference type="InterPro" id="IPR001763">
    <property type="entry name" value="Rhodanese-like_dom"/>
</dbReference>
<dbReference type="SMART" id="SM00849">
    <property type="entry name" value="Lactamase_B"/>
    <property type="match status" value="1"/>
</dbReference>
<dbReference type="CDD" id="cd07724">
    <property type="entry name" value="POD-like_MBL-fold"/>
    <property type="match status" value="1"/>
</dbReference>
<evidence type="ECO:0000259" key="2">
    <source>
        <dbReference type="PROSITE" id="PS50206"/>
    </source>
</evidence>
<proteinExistence type="predicted"/>
<reference evidence="3 4" key="1">
    <citation type="submission" date="2020-12" db="EMBL/GenBank/DDBJ databases">
        <title>Oil enriched cultivation method for isolating marine PHA-producing bacteria.</title>
        <authorList>
            <person name="Zheng W."/>
            <person name="Yu S."/>
            <person name="Huang Y."/>
        </authorList>
    </citation>
    <scope>NUCLEOTIDE SEQUENCE [LARGE SCALE GENOMIC DNA]</scope>
    <source>
        <strain evidence="3 4">SY-2-6</strain>
    </source>
</reference>
<dbReference type="PROSITE" id="PS50206">
    <property type="entry name" value="RHODANESE_3"/>
    <property type="match status" value="2"/>
</dbReference>
<evidence type="ECO:0000256" key="1">
    <source>
        <dbReference type="ARBA" id="ARBA00022723"/>
    </source>
</evidence>